<comment type="cofactor">
    <cofactor evidence="2">
        <name>Mg(2+)</name>
        <dbReference type="ChEBI" id="CHEBI:18420"/>
    </cofactor>
</comment>
<dbReference type="FunFam" id="3.40.50.970:FF:000129">
    <property type="entry name" value="Transketolase"/>
    <property type="match status" value="1"/>
</dbReference>
<dbReference type="AlphaFoldDB" id="A0A830GT78"/>
<proteinExistence type="inferred from homology"/>
<name>A0A830GT78_9CREN</name>
<dbReference type="GO" id="GO:0005737">
    <property type="term" value="C:cytoplasm"/>
    <property type="evidence" value="ECO:0007669"/>
    <property type="project" value="UniProtKB-ARBA"/>
</dbReference>
<dbReference type="Pfam" id="PF02779">
    <property type="entry name" value="Transket_pyr"/>
    <property type="match status" value="1"/>
</dbReference>
<reference evidence="10" key="2">
    <citation type="submission" date="2020-09" db="EMBL/GenBank/DDBJ databases">
        <authorList>
            <person name="Sun Q."/>
            <person name="Ohkuma M."/>
        </authorList>
    </citation>
    <scope>NUCLEOTIDE SEQUENCE</scope>
    <source>
        <strain evidence="10">JCM 10088</strain>
    </source>
</reference>
<evidence type="ECO:0000256" key="1">
    <source>
        <dbReference type="ARBA" id="ARBA00001936"/>
    </source>
</evidence>
<evidence type="ECO:0000256" key="7">
    <source>
        <dbReference type="ARBA" id="ARBA00023052"/>
    </source>
</evidence>
<comment type="caution">
    <text evidence="10">The sequence shown here is derived from an EMBL/GenBank/DDBJ whole genome shotgun (WGS) entry which is preliminary data.</text>
</comment>
<keyword evidence="11" id="KW-1185">Reference proteome</keyword>
<dbReference type="InterPro" id="IPR005475">
    <property type="entry name" value="Transketolase-like_Pyr-bd"/>
</dbReference>
<comment type="similarity">
    <text evidence="4">Belongs to the transketolase family.</text>
</comment>
<dbReference type="InterPro" id="IPR005474">
    <property type="entry name" value="Transketolase_N"/>
</dbReference>
<dbReference type="PANTHER" id="PTHR43825:SF1">
    <property type="entry name" value="TRANSKETOLASE-LIKE PYRIMIDINE-BINDING DOMAIN-CONTAINING PROTEIN"/>
    <property type="match status" value="1"/>
</dbReference>
<evidence type="ECO:0000313" key="11">
    <source>
        <dbReference type="Proteomes" id="UP000610960"/>
    </source>
</evidence>
<dbReference type="SUPFAM" id="SSF52518">
    <property type="entry name" value="Thiamin diphosphate-binding fold (THDP-binding)"/>
    <property type="match status" value="2"/>
</dbReference>
<comment type="subunit">
    <text evidence="5">Heterodimer composed of an alpha and a beta subunit.</text>
</comment>
<evidence type="ECO:0000256" key="3">
    <source>
        <dbReference type="ARBA" id="ARBA00001964"/>
    </source>
</evidence>
<evidence type="ECO:0000256" key="4">
    <source>
        <dbReference type="ARBA" id="ARBA00007131"/>
    </source>
</evidence>
<dbReference type="Gene3D" id="3.40.50.920">
    <property type="match status" value="1"/>
</dbReference>
<evidence type="ECO:0000256" key="6">
    <source>
        <dbReference type="ARBA" id="ARBA00012691"/>
    </source>
</evidence>
<evidence type="ECO:0000256" key="2">
    <source>
        <dbReference type="ARBA" id="ARBA00001946"/>
    </source>
</evidence>
<protein>
    <recommendedName>
        <fullName evidence="6">2-oxoacid oxidoreductase (ferredoxin)</fullName>
        <ecNumber evidence="6">1.2.7.11</ecNumber>
    </recommendedName>
</protein>
<comment type="catalytic activity">
    <reaction evidence="8">
        <text>a 2-oxocarboxylate + 2 oxidized [2Fe-2S]-[ferredoxin] + CoA = an acyl-CoA + 2 reduced [2Fe-2S]-[ferredoxin] + CO2 + H(+)</text>
        <dbReference type="Rhea" id="RHEA:42316"/>
        <dbReference type="Rhea" id="RHEA-COMP:10000"/>
        <dbReference type="Rhea" id="RHEA-COMP:10001"/>
        <dbReference type="ChEBI" id="CHEBI:15378"/>
        <dbReference type="ChEBI" id="CHEBI:16526"/>
        <dbReference type="ChEBI" id="CHEBI:33737"/>
        <dbReference type="ChEBI" id="CHEBI:33738"/>
        <dbReference type="ChEBI" id="CHEBI:35179"/>
        <dbReference type="ChEBI" id="CHEBI:57287"/>
        <dbReference type="ChEBI" id="CHEBI:58342"/>
        <dbReference type="EC" id="1.2.7.11"/>
    </reaction>
</comment>
<dbReference type="Gene3D" id="3.40.50.970">
    <property type="match status" value="2"/>
</dbReference>
<dbReference type="InterPro" id="IPR051157">
    <property type="entry name" value="PDH/Transketolase"/>
</dbReference>
<organism evidence="10 11">
    <name type="scientific">Thermocladium modestius</name>
    <dbReference type="NCBI Taxonomy" id="62609"/>
    <lineage>
        <taxon>Archaea</taxon>
        <taxon>Thermoproteota</taxon>
        <taxon>Thermoprotei</taxon>
        <taxon>Thermoproteales</taxon>
        <taxon>Thermoproteaceae</taxon>
        <taxon>Thermocladium</taxon>
    </lineage>
</organism>
<dbReference type="EMBL" id="BMNL01000001">
    <property type="protein sequence ID" value="GGP18892.1"/>
    <property type="molecule type" value="Genomic_DNA"/>
</dbReference>
<comment type="cofactor">
    <cofactor evidence="3">
        <name>thiamine diphosphate</name>
        <dbReference type="ChEBI" id="CHEBI:58937"/>
    </cofactor>
</comment>
<reference evidence="10" key="1">
    <citation type="journal article" date="2014" name="Int. J. Syst. Evol. Microbiol.">
        <title>Complete genome sequence of Corynebacterium casei LMG S-19264T (=DSM 44701T), isolated from a smear-ripened cheese.</title>
        <authorList>
            <consortium name="US DOE Joint Genome Institute (JGI-PGF)"/>
            <person name="Walter F."/>
            <person name="Albersmeier A."/>
            <person name="Kalinowski J."/>
            <person name="Ruckert C."/>
        </authorList>
    </citation>
    <scope>NUCLEOTIDE SEQUENCE</scope>
    <source>
        <strain evidence="10">JCM 10088</strain>
    </source>
</reference>
<dbReference type="Proteomes" id="UP000610960">
    <property type="component" value="Unassembled WGS sequence"/>
</dbReference>
<evidence type="ECO:0000259" key="9">
    <source>
        <dbReference type="SMART" id="SM00861"/>
    </source>
</evidence>
<comment type="cofactor">
    <cofactor evidence="1">
        <name>Mn(2+)</name>
        <dbReference type="ChEBI" id="CHEBI:29035"/>
    </cofactor>
</comment>
<dbReference type="Pfam" id="PF00456">
    <property type="entry name" value="Transketolase_N"/>
    <property type="match status" value="1"/>
</dbReference>
<accession>A0A830GT78</accession>
<dbReference type="InterPro" id="IPR033248">
    <property type="entry name" value="Transketolase_C"/>
</dbReference>
<dbReference type="CDD" id="cd07033">
    <property type="entry name" value="TPP_PYR_DXS_TK_like"/>
    <property type="match status" value="1"/>
</dbReference>
<gene>
    <name evidence="10" type="ORF">GCM10007981_00370</name>
</gene>
<dbReference type="SMART" id="SM00861">
    <property type="entry name" value="Transket_pyr"/>
    <property type="match status" value="1"/>
</dbReference>
<evidence type="ECO:0000256" key="8">
    <source>
        <dbReference type="ARBA" id="ARBA00048893"/>
    </source>
</evidence>
<dbReference type="InterPro" id="IPR009014">
    <property type="entry name" value="Transketo_C/PFOR_II"/>
</dbReference>
<dbReference type="Pfam" id="PF02780">
    <property type="entry name" value="Transketolase_C"/>
    <property type="match status" value="1"/>
</dbReference>
<dbReference type="OrthoDB" id="6779at2157"/>
<dbReference type="GO" id="GO:0019164">
    <property type="term" value="F:pyruvate synthase activity"/>
    <property type="evidence" value="ECO:0007669"/>
    <property type="project" value="UniProtKB-ARBA"/>
</dbReference>
<dbReference type="PANTHER" id="PTHR43825">
    <property type="entry name" value="PYRUVATE DEHYDROGENASE E1 COMPONENT"/>
    <property type="match status" value="1"/>
</dbReference>
<dbReference type="InterPro" id="IPR029061">
    <property type="entry name" value="THDP-binding"/>
</dbReference>
<sequence length="579" mass="62153">MGDAARGNAYKYDIEKGRDATGISIISGDIKKISQESRELLMEMSRHDSIHLGSSLSSVEIIAALYYIGKVVNGGDWVILSKGHAAPALYAVLAELGMIERGELPTIQDIHSRLQGHPEVILPGVDASTGSLGQGLGFAVGLATALKLRGREGNVFVVLGDGELDEGQVWEAFMDAVNRGLDNLLMVVDANGFQLDGAVRPVKERVFKAMEALGMEVSYVDGHDVDQLVSEVIRLINVRGRPKALIARTIHGRGAPSIENTHLQRLDPPPRPLSSMRDSLGEALAAAVDEMEDLVVLTADVGGPTRASMARRSGRYIDVGISEQELVSAAAGLAAAGLRPVAVAFAMFLMRAWEQARNTVARMNLNVKLVGTHAGFSDISDGSSHQSLEDIALMRVLPNFSVVVPADAAEVKRSLPEALRHEGPLYYRVGRDYSPSITDDLEYEFKLGRGVVLQDGSDVAVIGAGPVLWDAVMAAKELGKRGVSVSVIDMASVKPMDEDLVLKYAKRTGAIITVEEHMVAGGLGSSVSELLSAKYSVPVRMIGARSFGRSARAVRDLLMHSGINYRTIMSEAMELLRAR</sequence>
<evidence type="ECO:0000313" key="10">
    <source>
        <dbReference type="EMBL" id="GGP18892.1"/>
    </source>
</evidence>
<dbReference type="GO" id="GO:0018491">
    <property type="term" value="F:2-oxobutyrate synthase activity"/>
    <property type="evidence" value="ECO:0007669"/>
    <property type="project" value="UniProtKB-ARBA"/>
</dbReference>
<evidence type="ECO:0000256" key="5">
    <source>
        <dbReference type="ARBA" id="ARBA00011631"/>
    </source>
</evidence>
<dbReference type="EC" id="1.2.7.11" evidence="6"/>
<dbReference type="SUPFAM" id="SSF52922">
    <property type="entry name" value="TK C-terminal domain-like"/>
    <property type="match status" value="1"/>
</dbReference>
<feature type="domain" description="Transketolase-like pyrimidine-binding" evidence="9">
    <location>
        <begin position="274"/>
        <end position="436"/>
    </location>
</feature>
<keyword evidence="7" id="KW-0786">Thiamine pyrophosphate</keyword>